<sequence length="102" mass="11889">MRERACAVTHFRRITLRKKILTDFAKTHYRKLYNALRAHTEPEEIQRTAHTEEIQQQKSAYSPAVAYSLTELETKVHSFGLLKTQISIINKILFCPRLCTGK</sequence>
<organism evidence="1">
    <name type="scientific">Cacopsylla melanoneura</name>
    <dbReference type="NCBI Taxonomy" id="428564"/>
    <lineage>
        <taxon>Eukaryota</taxon>
        <taxon>Metazoa</taxon>
        <taxon>Ecdysozoa</taxon>
        <taxon>Arthropoda</taxon>
        <taxon>Hexapoda</taxon>
        <taxon>Insecta</taxon>
        <taxon>Pterygota</taxon>
        <taxon>Neoptera</taxon>
        <taxon>Paraneoptera</taxon>
        <taxon>Hemiptera</taxon>
        <taxon>Sternorrhyncha</taxon>
        <taxon>Psylloidea</taxon>
        <taxon>Psyllidae</taxon>
        <taxon>Psyllinae</taxon>
        <taxon>Cacopsylla</taxon>
    </lineage>
</organism>
<proteinExistence type="predicted"/>
<evidence type="ECO:0000313" key="1">
    <source>
        <dbReference type="EMBL" id="CAG6655860.1"/>
    </source>
</evidence>
<protein>
    <submittedName>
        <fullName evidence="1">Uncharacterized protein</fullName>
    </submittedName>
</protein>
<dbReference type="EMBL" id="HBUF01183087">
    <property type="protein sequence ID" value="CAG6655860.1"/>
    <property type="molecule type" value="Transcribed_RNA"/>
</dbReference>
<reference evidence="1" key="1">
    <citation type="submission" date="2021-05" db="EMBL/GenBank/DDBJ databases">
        <authorList>
            <person name="Alioto T."/>
            <person name="Alioto T."/>
            <person name="Gomez Garrido J."/>
        </authorList>
    </citation>
    <scope>NUCLEOTIDE SEQUENCE</scope>
</reference>
<dbReference type="AlphaFoldDB" id="A0A8D8RTJ4"/>
<accession>A0A8D8RTJ4</accession>
<name>A0A8D8RTJ4_9HEMI</name>